<evidence type="ECO:0000313" key="3">
    <source>
        <dbReference type="EMBL" id="VFK30743.1"/>
    </source>
</evidence>
<protein>
    <submittedName>
        <fullName evidence="3">Uncharacterized protein</fullName>
    </submittedName>
</protein>
<evidence type="ECO:0000313" key="1">
    <source>
        <dbReference type="EMBL" id="VFK14966.1"/>
    </source>
</evidence>
<name>A0A450XN21_9GAMM</name>
<reference evidence="3" key="1">
    <citation type="submission" date="2019-02" db="EMBL/GenBank/DDBJ databases">
        <authorList>
            <person name="Gruber-Vodicka R. H."/>
            <person name="Seah K. B. B."/>
        </authorList>
    </citation>
    <scope>NUCLEOTIDE SEQUENCE</scope>
    <source>
        <strain evidence="1">BECK_S312</strain>
        <strain evidence="2">BECK_S313</strain>
        <strain evidence="3">BECK_S426</strain>
    </source>
</reference>
<accession>A0A450XN21</accession>
<evidence type="ECO:0000313" key="2">
    <source>
        <dbReference type="EMBL" id="VFK19318.1"/>
    </source>
</evidence>
<organism evidence="3">
    <name type="scientific">Candidatus Kentrum sp. LPFa</name>
    <dbReference type="NCBI Taxonomy" id="2126335"/>
    <lineage>
        <taxon>Bacteria</taxon>
        <taxon>Pseudomonadati</taxon>
        <taxon>Pseudomonadota</taxon>
        <taxon>Gammaproteobacteria</taxon>
        <taxon>Candidatus Kentrum</taxon>
    </lineage>
</organism>
<dbReference type="EMBL" id="CAADFK010000168">
    <property type="protein sequence ID" value="VFK19318.1"/>
    <property type="molecule type" value="Genomic_DNA"/>
</dbReference>
<dbReference type="EMBL" id="CAADFP010000118">
    <property type="protein sequence ID" value="VFK30743.1"/>
    <property type="molecule type" value="Genomic_DNA"/>
</dbReference>
<dbReference type="AlphaFoldDB" id="A0A450XN21"/>
<gene>
    <name evidence="1" type="ORF">BECKLPF1236A_GA0070988_101186</name>
    <name evidence="2" type="ORF">BECKLPF1236B_GA0070989_11688</name>
    <name evidence="3" type="ORF">BECKLPF1236C_GA0070990_101185</name>
</gene>
<sequence length="90" mass="10177">MSLRILVGADKVEGHYPAKAKEDAVDVLRLSASYIQIFDNNDQEIFNLSFFAALGMTNIERIGKTRILEKPAPKSESISLRIWREALQVK</sequence>
<proteinExistence type="predicted"/>
<dbReference type="EMBL" id="CAADFM010000118">
    <property type="protein sequence ID" value="VFK14966.1"/>
    <property type="molecule type" value="Genomic_DNA"/>
</dbReference>